<reference evidence="1" key="1">
    <citation type="submission" date="2024-09" db="EMBL/GenBank/DDBJ databases">
        <title>Black Yeasts Isolated from many extreme environments.</title>
        <authorList>
            <person name="Coleine C."/>
            <person name="Stajich J.E."/>
            <person name="Selbmann L."/>
        </authorList>
    </citation>
    <scope>NUCLEOTIDE SEQUENCE</scope>
    <source>
        <strain evidence="1">CCFEE 5737</strain>
    </source>
</reference>
<dbReference type="Proteomes" id="UP001186974">
    <property type="component" value="Unassembled WGS sequence"/>
</dbReference>
<name>A0ACC3D2M1_9PEZI</name>
<gene>
    <name evidence="1" type="ORF">LTS18_007713</name>
</gene>
<sequence>MAAVLSPQATSDSPSPSSLGSRSPTSASLPPLITSPAPCKSSGERNTAFAAKSRISTYSNTGNNTFSQSRPQSLAFPLFHSSLSYSLVRDFAYPHSEPLHYGPPAESTSVSSPASEDMRRLSDWEAPSGGWAAERWDPTEQLPMLSFSGGSRDGPPFDEDDDLASPVITSAKHRKPKPNMVGFDQVHGRSHYDAASSEGAGVRGGERTTNPAGSSSRGQTSYSQTDEEDHDRRDSHFQATLPSRSYTVPIIESDDFELVGDNDPDDEELEESRYSRDYQFTIASHDEEMHGTAIALFDFEKENQNELPLKEGQIILVSYRHGDGWLVAEDPLTNESGLVPEEFVRLLREIEGGLDGLIENREGTTEPHALHTEDSAEGTSGALSDGANDGATGADAEGAYGANVDAAATEEPAAAREVVATKAAVRRPAEDSPEEDSDGGIPLTAEERRELGGRSPTEEVAKTPTQAEHGRYNGTFYPPVVSHFSTRRELFGNLDKEESEPDSEASDGVMMKVKDRKGGKSS</sequence>
<dbReference type="EMBL" id="JAWDJW010008296">
    <property type="protein sequence ID" value="KAK3060777.1"/>
    <property type="molecule type" value="Genomic_DNA"/>
</dbReference>
<organism evidence="1 2">
    <name type="scientific">Coniosporium uncinatum</name>
    <dbReference type="NCBI Taxonomy" id="93489"/>
    <lineage>
        <taxon>Eukaryota</taxon>
        <taxon>Fungi</taxon>
        <taxon>Dikarya</taxon>
        <taxon>Ascomycota</taxon>
        <taxon>Pezizomycotina</taxon>
        <taxon>Dothideomycetes</taxon>
        <taxon>Dothideomycetes incertae sedis</taxon>
        <taxon>Coniosporium</taxon>
    </lineage>
</organism>
<evidence type="ECO:0000313" key="1">
    <source>
        <dbReference type="EMBL" id="KAK3060777.1"/>
    </source>
</evidence>
<protein>
    <submittedName>
        <fullName evidence="1">Uncharacterized protein</fullName>
    </submittedName>
</protein>
<comment type="caution">
    <text evidence="1">The sequence shown here is derived from an EMBL/GenBank/DDBJ whole genome shotgun (WGS) entry which is preliminary data.</text>
</comment>
<proteinExistence type="predicted"/>
<evidence type="ECO:0000313" key="2">
    <source>
        <dbReference type="Proteomes" id="UP001186974"/>
    </source>
</evidence>
<accession>A0ACC3D2M1</accession>
<keyword evidence="2" id="KW-1185">Reference proteome</keyword>